<feature type="domain" description="DUF4246" evidence="1">
    <location>
        <begin position="13"/>
        <end position="189"/>
    </location>
</feature>
<dbReference type="RefSeq" id="XP_025399019.1">
    <property type="nucleotide sequence ID" value="XM_025543372.1"/>
</dbReference>
<comment type="caution">
    <text evidence="2">The sequence shown here is derived from an EMBL/GenBank/DDBJ whole genome shotgun (WGS) entry which is preliminary data.</text>
</comment>
<organism evidence="2 3">
    <name type="scientific">Aspergillus heteromorphus CBS 117.55</name>
    <dbReference type="NCBI Taxonomy" id="1448321"/>
    <lineage>
        <taxon>Eukaryota</taxon>
        <taxon>Fungi</taxon>
        <taxon>Dikarya</taxon>
        <taxon>Ascomycota</taxon>
        <taxon>Pezizomycotina</taxon>
        <taxon>Eurotiomycetes</taxon>
        <taxon>Eurotiomycetidae</taxon>
        <taxon>Eurotiales</taxon>
        <taxon>Aspergillaceae</taxon>
        <taxon>Aspergillus</taxon>
        <taxon>Aspergillus subgen. Circumdati</taxon>
    </lineage>
</organism>
<reference evidence="2 3" key="1">
    <citation type="submission" date="2016-12" db="EMBL/GenBank/DDBJ databases">
        <title>The genomes of Aspergillus section Nigri reveals drivers in fungal speciation.</title>
        <authorList>
            <consortium name="DOE Joint Genome Institute"/>
            <person name="Vesth T.C."/>
            <person name="Nybo J."/>
            <person name="Theobald S."/>
            <person name="Brandl J."/>
            <person name="Frisvad J.C."/>
            <person name="Nielsen K.F."/>
            <person name="Lyhne E.K."/>
            <person name="Kogle M.E."/>
            <person name="Kuo A."/>
            <person name="Riley R."/>
            <person name="Clum A."/>
            <person name="Nolan M."/>
            <person name="Lipzen A."/>
            <person name="Salamov A."/>
            <person name="Henrissat B."/>
            <person name="Wiebenga A."/>
            <person name="De Vries R.P."/>
            <person name="Grigoriev I.V."/>
            <person name="Mortensen U.H."/>
            <person name="Andersen M.R."/>
            <person name="Baker S.E."/>
        </authorList>
    </citation>
    <scope>NUCLEOTIDE SEQUENCE [LARGE SCALE GENOMIC DNA]</scope>
    <source>
        <strain evidence="2 3">CBS 117.55</strain>
    </source>
</reference>
<dbReference type="PANTHER" id="PTHR33119">
    <property type="entry name" value="IFI3P"/>
    <property type="match status" value="1"/>
</dbReference>
<dbReference type="EMBL" id="MSFL01000014">
    <property type="protein sequence ID" value="PWY80716.1"/>
    <property type="molecule type" value="Genomic_DNA"/>
</dbReference>
<dbReference type="InterPro" id="IPR025340">
    <property type="entry name" value="DUF4246"/>
</dbReference>
<gene>
    <name evidence="2" type="ORF">BO70DRAFT_362674</name>
</gene>
<protein>
    <recommendedName>
        <fullName evidence="1">DUF4246 domain-containing protein</fullName>
    </recommendedName>
</protein>
<accession>A0A317W260</accession>
<dbReference type="VEuPathDB" id="FungiDB:BO70DRAFT_362674"/>
<evidence type="ECO:0000313" key="3">
    <source>
        <dbReference type="Proteomes" id="UP000247233"/>
    </source>
</evidence>
<evidence type="ECO:0000313" key="2">
    <source>
        <dbReference type="EMBL" id="PWY80716.1"/>
    </source>
</evidence>
<keyword evidence="3" id="KW-1185">Reference proteome</keyword>
<name>A0A317W260_9EURO</name>
<dbReference type="Proteomes" id="UP000247233">
    <property type="component" value="Unassembled WGS sequence"/>
</dbReference>
<proteinExistence type="predicted"/>
<dbReference type="PANTHER" id="PTHR33119:SF1">
    <property type="entry name" value="FE2OG DIOXYGENASE DOMAIN-CONTAINING PROTEIN"/>
    <property type="match status" value="1"/>
</dbReference>
<dbReference type="STRING" id="1448321.A0A317W260"/>
<dbReference type="Pfam" id="PF14033">
    <property type="entry name" value="DUF4246"/>
    <property type="match status" value="1"/>
</dbReference>
<dbReference type="GeneID" id="37065609"/>
<dbReference type="OrthoDB" id="415532at2759"/>
<dbReference type="InterPro" id="IPR049192">
    <property type="entry name" value="DUF4246_C"/>
</dbReference>
<sequence>MQRSQLLKAVNEDTDHEFYRVKLQEEFREEGLQVIVKLSGIKLTPDTPSYPGEDWHVDGMMNEHIVSTAIYFYDVDNVTEGQLSFRQPIRMDAECYVFNGNQWDVPYLEGLHGVKQNGSSQQEIGSITTYQGRLVVFPHALHYRMGPLDLVDRTRPGHSRFFTLWLVDPHYRIASTRNVPPRRHDWWVDTWLSSVASKHPLPQELWDMILKETEGWPMNLPEARKHRLQRMKETRESWKILTDELERWNLHFVKEESAYPIHADAIHVAL</sequence>
<evidence type="ECO:0000259" key="1">
    <source>
        <dbReference type="Pfam" id="PF14033"/>
    </source>
</evidence>
<dbReference type="AlphaFoldDB" id="A0A317W260"/>